<dbReference type="Proteomes" id="UP001432027">
    <property type="component" value="Unassembled WGS sequence"/>
</dbReference>
<protein>
    <submittedName>
        <fullName evidence="2">Uncharacterized protein</fullName>
    </submittedName>
</protein>
<evidence type="ECO:0000256" key="1">
    <source>
        <dbReference type="SAM" id="Phobius"/>
    </source>
</evidence>
<evidence type="ECO:0000313" key="2">
    <source>
        <dbReference type="EMBL" id="GMS85508.1"/>
    </source>
</evidence>
<feature type="transmembrane region" description="Helical" evidence="1">
    <location>
        <begin position="218"/>
        <end position="239"/>
    </location>
</feature>
<name>A0AAV5STU2_9BILA</name>
<proteinExistence type="predicted"/>
<dbReference type="EMBL" id="BTSX01000002">
    <property type="protein sequence ID" value="GMS85508.1"/>
    <property type="molecule type" value="Genomic_DNA"/>
</dbReference>
<evidence type="ECO:0000313" key="3">
    <source>
        <dbReference type="Proteomes" id="UP001432027"/>
    </source>
</evidence>
<organism evidence="2 3">
    <name type="scientific">Pristionchus entomophagus</name>
    <dbReference type="NCBI Taxonomy" id="358040"/>
    <lineage>
        <taxon>Eukaryota</taxon>
        <taxon>Metazoa</taxon>
        <taxon>Ecdysozoa</taxon>
        <taxon>Nematoda</taxon>
        <taxon>Chromadorea</taxon>
        <taxon>Rhabditida</taxon>
        <taxon>Rhabditina</taxon>
        <taxon>Diplogasteromorpha</taxon>
        <taxon>Diplogasteroidea</taxon>
        <taxon>Neodiplogasteridae</taxon>
        <taxon>Pristionchus</taxon>
    </lineage>
</organism>
<comment type="caution">
    <text evidence="2">The sequence shown here is derived from an EMBL/GenBank/DDBJ whole genome shotgun (WGS) entry which is preliminary data.</text>
</comment>
<dbReference type="AlphaFoldDB" id="A0AAV5STU2"/>
<accession>A0AAV5STU2</accession>
<gene>
    <name evidence="2" type="ORF">PENTCL1PPCAC_7683</name>
</gene>
<sequence length="279" mass="31653">MTDKRPTDLFEIQDGNEARINMKILRHTIFTSVNPTIQLFYKGKQSYMASGNENSVEVYLVRTAEKEIAMISSQIRIKPFLTSELCTCPPFFSSLIINIDPSCRYLNCLWAIRKIDYDISQTINIETNSTDEDIELLWLVHTTENKVVDLKNGSIEPLFLPSGDARESPHTVLYYHRYRDPHWHPEKASAPSYHRIVISAQHDGTGSQALPFTDSATYFGAGLFLIALGAVVVGPVVIYKRKSFVMYSATPCLMCCKTIFSPCKFIALFFQRTLSCIII</sequence>
<keyword evidence="1" id="KW-0472">Membrane</keyword>
<keyword evidence="3" id="KW-1185">Reference proteome</keyword>
<reference evidence="2" key="1">
    <citation type="submission" date="2023-10" db="EMBL/GenBank/DDBJ databases">
        <title>Genome assembly of Pristionchus species.</title>
        <authorList>
            <person name="Yoshida K."/>
            <person name="Sommer R.J."/>
        </authorList>
    </citation>
    <scope>NUCLEOTIDE SEQUENCE</scope>
    <source>
        <strain evidence="2">RS0144</strain>
    </source>
</reference>
<keyword evidence="1" id="KW-1133">Transmembrane helix</keyword>
<keyword evidence="1" id="KW-0812">Transmembrane</keyword>